<sequence>MKNLKLHSKDAATEPSDLTYSEINIKKFKKAKGKQGKSSEEADTVYSELKQNPDKDAAAGGLNAKTLEKSTAEADTLYSELKQKTDEGNCPKPADVTYAQVMVKGKKNNAEDVPEPADAIYAQVKVKSKRNNAGP</sequence>
<organism evidence="2 3">
    <name type="scientific">Silurus meridionalis</name>
    <name type="common">Southern catfish</name>
    <name type="synonym">Silurus soldatovi meridionalis</name>
    <dbReference type="NCBI Taxonomy" id="175797"/>
    <lineage>
        <taxon>Eukaryota</taxon>
        <taxon>Metazoa</taxon>
        <taxon>Chordata</taxon>
        <taxon>Craniata</taxon>
        <taxon>Vertebrata</taxon>
        <taxon>Euteleostomi</taxon>
        <taxon>Actinopterygii</taxon>
        <taxon>Neopterygii</taxon>
        <taxon>Teleostei</taxon>
        <taxon>Ostariophysi</taxon>
        <taxon>Siluriformes</taxon>
        <taxon>Siluridae</taxon>
        <taxon>Silurus</taxon>
    </lineage>
</organism>
<evidence type="ECO:0000313" key="3">
    <source>
        <dbReference type="Proteomes" id="UP000606274"/>
    </source>
</evidence>
<evidence type="ECO:0000313" key="2">
    <source>
        <dbReference type="EMBL" id="KAF7706646.1"/>
    </source>
</evidence>
<dbReference type="EMBL" id="JABFDY010000006">
    <property type="protein sequence ID" value="KAF7706646.1"/>
    <property type="molecule type" value="Genomic_DNA"/>
</dbReference>
<name>A0A8T0BMG7_SILME</name>
<reference evidence="2" key="1">
    <citation type="submission" date="2020-08" db="EMBL/GenBank/DDBJ databases">
        <title>Chromosome-level assembly of Southern catfish (Silurus meridionalis) provides insights into visual adaptation to the nocturnal and benthic lifestyles.</title>
        <authorList>
            <person name="Zhang Y."/>
            <person name="Wang D."/>
            <person name="Peng Z."/>
        </authorList>
    </citation>
    <scope>NUCLEOTIDE SEQUENCE</scope>
    <source>
        <strain evidence="2">SWU-2019-XX</strain>
        <tissue evidence="2">Muscle</tissue>
    </source>
</reference>
<dbReference type="AlphaFoldDB" id="A0A8T0BMG7"/>
<gene>
    <name evidence="2" type="ORF">HF521_019900</name>
</gene>
<evidence type="ECO:0000256" key="1">
    <source>
        <dbReference type="SAM" id="MobiDB-lite"/>
    </source>
</evidence>
<feature type="region of interest" description="Disordered" evidence="1">
    <location>
        <begin position="29"/>
        <end position="67"/>
    </location>
</feature>
<protein>
    <submittedName>
        <fullName evidence="2">Uncharacterized protein</fullName>
    </submittedName>
</protein>
<proteinExistence type="predicted"/>
<keyword evidence="3" id="KW-1185">Reference proteome</keyword>
<accession>A0A8T0BMG7</accession>
<comment type="caution">
    <text evidence="2">The sequence shown here is derived from an EMBL/GenBank/DDBJ whole genome shotgun (WGS) entry which is preliminary data.</text>
</comment>
<dbReference type="Proteomes" id="UP000606274">
    <property type="component" value="Unassembled WGS sequence"/>
</dbReference>